<keyword evidence="1" id="KW-0732">Signal</keyword>
<feature type="chain" id="PRO_5046939447" description="TolB domain-containing protein" evidence="1">
    <location>
        <begin position="22"/>
        <end position="427"/>
    </location>
</feature>
<dbReference type="SUPFAM" id="SSF82171">
    <property type="entry name" value="DPP6 N-terminal domain-like"/>
    <property type="match status" value="1"/>
</dbReference>
<keyword evidence="3" id="KW-1185">Reference proteome</keyword>
<dbReference type="PANTHER" id="PTHR36842">
    <property type="entry name" value="PROTEIN TOLB HOMOLOG"/>
    <property type="match status" value="1"/>
</dbReference>
<evidence type="ECO:0000313" key="2">
    <source>
        <dbReference type="EMBL" id="MCM2534168.1"/>
    </source>
</evidence>
<accession>A0ABT0WCW4</accession>
<comment type="caution">
    <text evidence="2">The sequence shown here is derived from an EMBL/GenBank/DDBJ whole genome shotgun (WGS) entry which is preliminary data.</text>
</comment>
<evidence type="ECO:0000256" key="1">
    <source>
        <dbReference type="SAM" id="SignalP"/>
    </source>
</evidence>
<dbReference type="EMBL" id="JAMQCR010000001">
    <property type="protein sequence ID" value="MCM2534168.1"/>
    <property type="molecule type" value="Genomic_DNA"/>
</dbReference>
<organism evidence="2 3">
    <name type="scientific">Neobacillus pocheonensis</name>
    <dbReference type="NCBI Taxonomy" id="363869"/>
    <lineage>
        <taxon>Bacteria</taxon>
        <taxon>Bacillati</taxon>
        <taxon>Bacillota</taxon>
        <taxon>Bacilli</taxon>
        <taxon>Bacillales</taxon>
        <taxon>Bacillaceae</taxon>
        <taxon>Neobacillus</taxon>
    </lineage>
</organism>
<name>A0ABT0WCW4_9BACI</name>
<feature type="signal peptide" evidence="1">
    <location>
        <begin position="1"/>
        <end position="21"/>
    </location>
</feature>
<sequence>MKRILLFTIFLSLLYPIPSFAENENDVKAAFIRDGNLWTFINNEEKQITKTGKVFGQPKWSKDGQWLLYQNEAPAEHKGKDMQQEIWAYQIQTSEKKKIFYDAYAPSWSPKKNVIAFNQVGTINISDLSRFFNIAVGVHGYTWLPDGSGFLLSSAGTLQPDGWTSAILFTKKVGENYKDVVLFGGVDHFFTLPREIGTNKDNKIIAVHAGDFNYSPSKKWISFIVSPTASWSMDSNMLCVISSEGKDFKVLDELIRQVGEPKWAPSNDTIAYIAGGGRIVFGFKNKDLKIEVMPASTKYTPENYVDLDFDWITDNTIVSSRSKEAEWSNDFSKHPLPSLYFIDVEANKQHKITEPPKGYGDYNPLYVKSIDKIVWFRGTSITDNNRNLWKANTNGTGAKLWIQNVDTIEFYKDKLDPTIVNSSNYSS</sequence>
<proteinExistence type="predicted"/>
<dbReference type="Gene3D" id="2.120.10.30">
    <property type="entry name" value="TolB, C-terminal domain"/>
    <property type="match status" value="1"/>
</dbReference>
<dbReference type="PANTHER" id="PTHR36842:SF1">
    <property type="entry name" value="PROTEIN TOLB"/>
    <property type="match status" value="1"/>
</dbReference>
<reference evidence="2 3" key="1">
    <citation type="submission" date="2022-06" db="EMBL/GenBank/DDBJ databases">
        <authorList>
            <person name="Jeon C.O."/>
        </authorList>
    </citation>
    <scope>NUCLEOTIDE SEQUENCE [LARGE SCALE GENOMIC DNA]</scope>
    <source>
        <strain evidence="2 3">KCTC 13943</strain>
    </source>
</reference>
<gene>
    <name evidence="2" type="ORF">NDK43_19645</name>
</gene>
<evidence type="ECO:0008006" key="4">
    <source>
        <dbReference type="Google" id="ProtNLM"/>
    </source>
</evidence>
<protein>
    <recommendedName>
        <fullName evidence="4">TolB domain-containing protein</fullName>
    </recommendedName>
</protein>
<dbReference type="Proteomes" id="UP001523262">
    <property type="component" value="Unassembled WGS sequence"/>
</dbReference>
<dbReference type="InterPro" id="IPR011042">
    <property type="entry name" value="6-blade_b-propeller_TolB-like"/>
</dbReference>
<evidence type="ECO:0000313" key="3">
    <source>
        <dbReference type="Proteomes" id="UP001523262"/>
    </source>
</evidence>